<keyword evidence="1" id="KW-0812">Transmembrane</keyword>
<feature type="transmembrane region" description="Helical" evidence="1">
    <location>
        <begin position="37"/>
        <end position="59"/>
    </location>
</feature>
<evidence type="ECO:0000313" key="3">
    <source>
        <dbReference type="Proteomes" id="UP000007431"/>
    </source>
</evidence>
<sequence length="76" mass="8689">MHTTVHTFTYIHRLCLSFARPVTHCLYTYSTPVEDCVLISVFRPVATSSTTTLLILLLYKSVYRSRNPCATHVLMP</sequence>
<organism evidence="3">
    <name type="scientific">Schizophyllum commune (strain H4-8 / FGSC 9210)</name>
    <name type="common">Split gill fungus</name>
    <dbReference type="NCBI Taxonomy" id="578458"/>
    <lineage>
        <taxon>Eukaryota</taxon>
        <taxon>Fungi</taxon>
        <taxon>Dikarya</taxon>
        <taxon>Basidiomycota</taxon>
        <taxon>Agaricomycotina</taxon>
        <taxon>Agaricomycetes</taxon>
        <taxon>Agaricomycetidae</taxon>
        <taxon>Agaricales</taxon>
        <taxon>Schizophyllaceae</taxon>
        <taxon>Schizophyllum</taxon>
    </lineage>
</organism>
<proteinExistence type="predicted"/>
<keyword evidence="1" id="KW-1133">Transmembrane helix</keyword>
<keyword evidence="1" id="KW-0472">Membrane</keyword>
<dbReference type="AlphaFoldDB" id="D8PTT1"/>
<protein>
    <submittedName>
        <fullName evidence="2">Expressed protein</fullName>
    </submittedName>
</protein>
<dbReference type="HOGENOM" id="CLU_2655845_0_0_1"/>
<dbReference type="Proteomes" id="UP000007431">
    <property type="component" value="Unassembled WGS sequence"/>
</dbReference>
<name>D8PTT1_SCHCM</name>
<dbReference type="EMBL" id="GL377303">
    <property type="protein sequence ID" value="EFJ01369.1"/>
    <property type="molecule type" value="Genomic_DNA"/>
</dbReference>
<evidence type="ECO:0000256" key="1">
    <source>
        <dbReference type="SAM" id="Phobius"/>
    </source>
</evidence>
<evidence type="ECO:0000313" key="2">
    <source>
        <dbReference type="EMBL" id="EFJ01369.1"/>
    </source>
</evidence>
<reference evidence="2 3" key="1">
    <citation type="journal article" date="2010" name="Nat. Biotechnol.">
        <title>Genome sequence of the model mushroom Schizophyllum commune.</title>
        <authorList>
            <person name="Ohm R.A."/>
            <person name="de Jong J.F."/>
            <person name="Lugones L.G."/>
            <person name="Aerts A."/>
            <person name="Kothe E."/>
            <person name="Stajich J.E."/>
            <person name="de Vries R.P."/>
            <person name="Record E."/>
            <person name="Levasseur A."/>
            <person name="Baker S.E."/>
            <person name="Bartholomew K.A."/>
            <person name="Coutinho P.M."/>
            <person name="Erdmann S."/>
            <person name="Fowler T.J."/>
            <person name="Gathman A.C."/>
            <person name="Lombard V."/>
            <person name="Henrissat B."/>
            <person name="Knabe N."/>
            <person name="Kuees U."/>
            <person name="Lilly W.W."/>
            <person name="Lindquist E."/>
            <person name="Lucas S."/>
            <person name="Magnuson J.K."/>
            <person name="Piumi F."/>
            <person name="Raudaskoski M."/>
            <person name="Salamov A."/>
            <person name="Schmutz J."/>
            <person name="Schwarze F.W.M.R."/>
            <person name="vanKuyk P.A."/>
            <person name="Horton J.S."/>
            <person name="Grigoriev I.V."/>
            <person name="Woesten H.A.B."/>
        </authorList>
    </citation>
    <scope>NUCLEOTIDE SEQUENCE [LARGE SCALE GENOMIC DNA]</scope>
    <source>
        <strain evidence="3">H4-8 / FGSC 9210</strain>
    </source>
</reference>
<accession>D8PTT1</accession>
<keyword evidence="3" id="KW-1185">Reference proteome</keyword>
<dbReference type="InParanoid" id="D8PTT1"/>
<gene>
    <name evidence="2" type="ORF">SCHCODRAFT_84660</name>
</gene>